<comment type="caution">
    <text evidence="2">The sequence shown here is derived from an EMBL/GenBank/DDBJ whole genome shotgun (WGS) entry which is preliminary data.</text>
</comment>
<evidence type="ECO:0000313" key="2">
    <source>
        <dbReference type="EMBL" id="KAF3971843.1"/>
    </source>
</evidence>
<dbReference type="InterPro" id="IPR026847">
    <property type="entry name" value="VPS13"/>
</dbReference>
<reference evidence="2" key="1">
    <citation type="submission" date="2020-03" db="EMBL/GenBank/DDBJ databases">
        <title>Castanea mollissima Vanexum genome sequencing.</title>
        <authorList>
            <person name="Staton M."/>
        </authorList>
    </citation>
    <scope>NUCLEOTIDE SEQUENCE</scope>
    <source>
        <tissue evidence="2">Leaf</tissue>
    </source>
</reference>
<dbReference type="GO" id="GO:0045053">
    <property type="term" value="P:protein retention in Golgi apparatus"/>
    <property type="evidence" value="ECO:0007669"/>
    <property type="project" value="TreeGrafter"/>
</dbReference>
<protein>
    <recommendedName>
        <fullName evidence="1">Vacuolar protein sorting-associated protein 13 VPS13 adaptor binding domain-containing protein</fullName>
    </recommendedName>
</protein>
<dbReference type="Pfam" id="PF25036">
    <property type="entry name" value="VPS13_VAB"/>
    <property type="match status" value="1"/>
</dbReference>
<dbReference type="Proteomes" id="UP000737018">
    <property type="component" value="Unassembled WGS sequence"/>
</dbReference>
<dbReference type="PANTHER" id="PTHR16166">
    <property type="entry name" value="VACUOLAR PROTEIN SORTING-ASSOCIATED PROTEIN VPS13"/>
    <property type="match status" value="1"/>
</dbReference>
<name>A0A8J4RY23_9ROSI</name>
<dbReference type="GO" id="GO:0006623">
    <property type="term" value="P:protein targeting to vacuole"/>
    <property type="evidence" value="ECO:0007669"/>
    <property type="project" value="TreeGrafter"/>
</dbReference>
<sequence length="3167" mass="356185">MFLDSIVRRRLAALLLPWLRDEPELEVKLGFINSQAVAKNLRLNTSVLNELIVDDPARFCFKDVTVESLSIRFSTWSETAFAIEVRGVNVTLSAGDLNEERYSIKVGKAKDTFLEDMKKSLSMLDPEGSALHGALERIFPTSSSRSQFRTSFWNLILKHCQLQMCDIRLQVQFPVLNDWFTCASEMKELNAESQHRTHGCLFRGLCGAIFLPLKKISCTVSGNGFEISFKRGDWINRVLLSTDMFTYIKLDDLQLVDFDFRVPKLSLFFSPADLSMYSAMGKISSIESKPARDGRQLWQLAARKFGHVSSAPRISFHKLVVVVCLWLRYVNAYEHFLSLVGYPSDHFLERSCTVMSKGKTFLSSIKYHWKVICDTEKELPAEAIARARRIARYRAALNVHSVRDTSMESVVTSHFRFLCKIVELLACILKLICNVFHAIVKFLRLRKVLAQDQRNDGDCGTVFEDPYARSCFVLNLGKLVITICQMNECQPSVNERLESHIGISYSNSLSFCLSIEKLLLVYVQNTCEHSVLLSCGQLKVNSSSSFMEASDRESSSKSYPNSVEGHRMERVDYLKSILWGEPPQSFVFSETSNTVAADDVEGTCILILNNILREMWLRWRRACLEFEERDIQYSENPCLLCEIKSSLTYPVLKNQDSGFWKCSLILGKLNLALGFSSLLSLSLLLRQVQDTLSRTKDNVRAMVLSCSPRGVNVQPEIREDSKYKFNGRGMKTALLRIPEKHIELGIFIAGPQIHISLGKEFDGLNKDINHVVNQDDFHLVFDLHNIEVAVWPTSRSDLVSLTGSLGSDDAEKKHLLLKEPQMIDIPKLDNEKYVSEGCVSLDLYLRVIGLDAYVEDLAEKQQSQVEVNLEDLAEKQQSDVLALKPMTVRLSSVRNYLCSFSTAVVASSAAFCGRAMGITILSYMDELYALFQVVGGLYSAVSHVYHCFDPSGPVPQEYTMQETALAEPEKEEIIVEGDPLIYVSVLFKIYGTFKLKSVDMVLHVSRRSEHVESSMKIFDASTIRKFTEGGLSDCGIWASVQQTSFEITCKEQMEVLINLSGIQSVIFRYQNQIGENTDQSVLKDLCLQSLGSLYEMSLSTCMITLRLAPPEYASYSDSPSNIVENSTLMTDSEKPTHWLFTKIELSEVVIARCSLKNDLVGAHRLNKLQSSLSVGSEFRTISWEIQGGFILLETTALAMFVHWLALYLHCVRNLISVIQSSDKIIKKAEHEEDVSRLDDRFVKDNGQEMPCASQHGKKEMLEAFKIDVSQFSLVLVIEDESGGFREFVLEVDVQLKFELANMIRKLIFHLSRFSIFSQVLHESVENEIQIPNFSSVTSINMSCSASGAPAKVFQHRNVIHLDNEASCSRDTVENCASKKFCLSHQKCILEQLGAFVEVEKPENGPLHQNQVWLGHGSVSGFDVNISLSEIQMILSTFSTFSGLFSNGATSKSNERIWASGQESDDSMEQMVPNGAIVAIQDVDQHMYITVEERDNKYNLVGADHYSLVGERALFRVKYQNQRSWKSRVFWFSLISLHAKNDSGEPLQLNCRPGSDFVDISGTNDNGWVLWRALSCKPESYDGDIEWEPYNLLVRRTFYLVNKKNDCAVAFVNGVPEFVRKPGNPFKLKVFTVHDSHPMEASETSLQHNTHMGEDSTSLLGRILPFIDITIEEISLTIGHELLDTKDIFPLLCGRISNIQIILHVLSTKTQVISTSSTAMYYFDAQTGSWSEFLCPVAICIFYRSRFQIQGSETVSHGVPVHIYCRVGELNISLTELSLDKLLFVLGKLNLAGPFSVRNSMILENCCKVENQIGLSLLCHFSNKQSLTIARNQSASVFLRKSDTANQSPEIAPVVSVQVAIPGSLTTSSLHLSLLEAQALAWGTQIMSVQDSNTYPGPFVVVDISRKSEDGLTVVVSPLIRIHNETRFSMELRFRQPQRNEDDYASVMLKTGETIDDSIAMFDAVNLSGELEKALTSLSVGNFLFSLRPKFSDGSINSKNSLSVEWSDDFKGGKAVRLSGILDQLSYRVQKALFVGSMKCSFSTACCILKSNGAHVSSMYFLIQSIGRDVPVIQPDKSRDHLRNSDSPVALQEQKEIFLLPTIKVSNLLHSEIHVLLSERDVCTTNGYNIGSQATISNCSTVDFYVNPAIIFFTITLTDFNTSCKPVNSGDWIKKLLKKKSAVHYLDIDLDFGGGKYFASLRLSRGDRGILEAAIFTSYSLKNDTDFSLYLFPPNKKPLSRDEEANFSSSISPELGLLLHPKKIGSWFLKSNKVQLKLLKDSASELLLDLDSLSGLTEISLEANEGSGVISITKLGVSVGPLSHEVVLPSQIVTMVPRYIVRNESEESIIVRQCYLQDDMEGIRISSKQEITLLLQNGISKEREFNIFENFMRKHRNANLDSLKYIQFQLDEPELSWSGPVCIASLGRFFVKFRKQKSNQTTAADTHITEFAAVYVVEKGSSLVLHFQKPPDISLPYRIENDLRDVAITFYQQRSSEQEVLESGCSVDYVWDDLTLPHKLVVLIGGSLPLREINLDKVRAWKSFHKPWQHRGLASNSGDQRINNGEVTGMKMVKVGFEVYADGLTRVLRIFEISSSHKGDTVLKSHSKIQLRISHLAIHLLECRKQDGDESETSVNSPILIMRLGKINMDSVFTDQHKYNQISLQSLNLEEKWVGAPFAAMLRRHLKDYSEPNDCVLKIVFVLLSSSSNVTQVKYSSIVLQPVDLNLDEETLMRIAPFWRKSLSDSKSQSRQFYFDHFEIHPIKIFATFILGESYSSYSSAQETLRSLLHSVVKVPSLKNKVVELNGVLVTHALITMRELCIRCARHYSWYGMRAIYIAKGSSLLPPDFVSMFDDLASSSLDIFFDPSHELRNLPGLTLGTFKFISKCIDGKGFSGTKRYFGDLEKTLRTAGSNVLFAALTEISDSVLKGAEASGFNGMVSGFHQGILKLAMEPSLLGTALMEGGPDRKIKLDNSPGADELYIEGYLQAMLDTLYRQEYLRVKVIDNQVFLKNLPPNSSLIEEIIDHVKAFLISKALLKGDSSTTSRPLRHLRGVKEWKIGPTVLTLCEHLFVSFAIRALRKQANKYIANIKWKRESDDDNQKAVVLAKPKADKHRLKFIWKWGIGKFVLSGIVAYVDGRLCRSIPNPVARRIVSGFLLSFLDNNSKE</sequence>
<evidence type="ECO:0000313" key="3">
    <source>
        <dbReference type="Proteomes" id="UP000737018"/>
    </source>
</evidence>
<feature type="domain" description="Vacuolar protein sorting-associated protein 13 VPS13 adaptor binding" evidence="1">
    <location>
        <begin position="2094"/>
        <end position="2511"/>
    </location>
</feature>
<dbReference type="PANTHER" id="PTHR16166:SF130">
    <property type="entry name" value="PROTEIN SORTING-ASSOCIATED PROTEIN, PUTATIVE (DUF1162)-RELATED"/>
    <property type="match status" value="1"/>
</dbReference>
<keyword evidence="3" id="KW-1185">Reference proteome</keyword>
<organism evidence="2 3">
    <name type="scientific">Castanea mollissima</name>
    <name type="common">Chinese chestnut</name>
    <dbReference type="NCBI Taxonomy" id="60419"/>
    <lineage>
        <taxon>Eukaryota</taxon>
        <taxon>Viridiplantae</taxon>
        <taxon>Streptophyta</taxon>
        <taxon>Embryophyta</taxon>
        <taxon>Tracheophyta</taxon>
        <taxon>Spermatophyta</taxon>
        <taxon>Magnoliopsida</taxon>
        <taxon>eudicotyledons</taxon>
        <taxon>Gunneridae</taxon>
        <taxon>Pentapetalae</taxon>
        <taxon>rosids</taxon>
        <taxon>fabids</taxon>
        <taxon>Fagales</taxon>
        <taxon>Fagaceae</taxon>
        <taxon>Castanea</taxon>
    </lineage>
</organism>
<dbReference type="OrthoDB" id="428159at2759"/>
<evidence type="ECO:0000259" key="1">
    <source>
        <dbReference type="Pfam" id="PF25036"/>
    </source>
</evidence>
<dbReference type="EMBL" id="JRKL02000391">
    <property type="protein sequence ID" value="KAF3971843.1"/>
    <property type="molecule type" value="Genomic_DNA"/>
</dbReference>
<dbReference type="InterPro" id="IPR009543">
    <property type="entry name" value="VPS13_VAB"/>
</dbReference>
<gene>
    <name evidence="2" type="ORF">CMV_004597</name>
</gene>
<accession>A0A8J4RY23</accession>
<proteinExistence type="predicted"/>